<organism evidence="1 2">
    <name type="scientific">Caerostris darwini</name>
    <dbReference type="NCBI Taxonomy" id="1538125"/>
    <lineage>
        <taxon>Eukaryota</taxon>
        <taxon>Metazoa</taxon>
        <taxon>Ecdysozoa</taxon>
        <taxon>Arthropoda</taxon>
        <taxon>Chelicerata</taxon>
        <taxon>Arachnida</taxon>
        <taxon>Araneae</taxon>
        <taxon>Araneomorphae</taxon>
        <taxon>Entelegynae</taxon>
        <taxon>Araneoidea</taxon>
        <taxon>Araneidae</taxon>
        <taxon>Caerostris</taxon>
    </lineage>
</organism>
<evidence type="ECO:0000313" key="1">
    <source>
        <dbReference type="EMBL" id="GIY87329.1"/>
    </source>
</evidence>
<keyword evidence="2" id="KW-1185">Reference proteome</keyword>
<dbReference type="AlphaFoldDB" id="A0AAV4X008"/>
<dbReference type="Proteomes" id="UP001054837">
    <property type="component" value="Unassembled WGS sequence"/>
</dbReference>
<name>A0AAV4X008_9ARAC</name>
<sequence>MRAELVSAKGHANLEVALLVYELSTGNGRVMVPIPPSKEIIPNISFSEYLIVRTKMELDFILIFLSREQAWQIAISCPRLPDFLCHP</sequence>
<dbReference type="EMBL" id="BPLQ01015333">
    <property type="protein sequence ID" value="GIY87329.1"/>
    <property type="molecule type" value="Genomic_DNA"/>
</dbReference>
<reference evidence="1 2" key="1">
    <citation type="submission" date="2021-06" db="EMBL/GenBank/DDBJ databases">
        <title>Caerostris darwini draft genome.</title>
        <authorList>
            <person name="Kono N."/>
            <person name="Arakawa K."/>
        </authorList>
    </citation>
    <scope>NUCLEOTIDE SEQUENCE [LARGE SCALE GENOMIC DNA]</scope>
</reference>
<accession>A0AAV4X008</accession>
<comment type="caution">
    <text evidence="1">The sequence shown here is derived from an EMBL/GenBank/DDBJ whole genome shotgun (WGS) entry which is preliminary data.</text>
</comment>
<gene>
    <name evidence="1" type="ORF">CDAR_87541</name>
</gene>
<protein>
    <submittedName>
        <fullName evidence="1">Uncharacterized protein</fullName>
    </submittedName>
</protein>
<evidence type="ECO:0000313" key="2">
    <source>
        <dbReference type="Proteomes" id="UP001054837"/>
    </source>
</evidence>
<proteinExistence type="predicted"/>